<keyword evidence="2" id="KW-1185">Reference proteome</keyword>
<dbReference type="EMBL" id="FN595751">
    <property type="protein sequence ID" value="CCB50692.1"/>
    <property type="molecule type" value="Genomic_DNA"/>
</dbReference>
<protein>
    <submittedName>
        <fullName evidence="1">Uncharacterized protein</fullName>
    </submittedName>
</protein>
<dbReference type="HOGENOM" id="CLU_3176463_0_0_1"/>
<dbReference type="AlphaFoldDB" id="F6HET0"/>
<accession>F6HET0</accession>
<name>F6HET0_VITVI</name>
<organism evidence="1 2">
    <name type="scientific">Vitis vinifera</name>
    <name type="common">Grape</name>
    <dbReference type="NCBI Taxonomy" id="29760"/>
    <lineage>
        <taxon>Eukaryota</taxon>
        <taxon>Viridiplantae</taxon>
        <taxon>Streptophyta</taxon>
        <taxon>Embryophyta</taxon>
        <taxon>Tracheophyta</taxon>
        <taxon>Spermatophyta</taxon>
        <taxon>Magnoliopsida</taxon>
        <taxon>eudicotyledons</taxon>
        <taxon>Gunneridae</taxon>
        <taxon>Pentapetalae</taxon>
        <taxon>rosids</taxon>
        <taxon>Vitales</taxon>
        <taxon>Vitaceae</taxon>
        <taxon>Viteae</taxon>
        <taxon>Vitis</taxon>
    </lineage>
</organism>
<evidence type="ECO:0000313" key="1">
    <source>
        <dbReference type="EMBL" id="CCB50692.1"/>
    </source>
</evidence>
<dbReference type="Proteomes" id="UP000009183">
    <property type="component" value="Chromosome 19"/>
</dbReference>
<evidence type="ECO:0000313" key="2">
    <source>
        <dbReference type="Proteomes" id="UP000009183"/>
    </source>
</evidence>
<reference evidence="2" key="1">
    <citation type="journal article" date="2007" name="Nature">
        <title>The grapevine genome sequence suggests ancestral hexaploidization in major angiosperm phyla.</title>
        <authorList>
            <consortium name="The French-Italian Public Consortium for Grapevine Genome Characterization."/>
            <person name="Jaillon O."/>
            <person name="Aury J.-M."/>
            <person name="Noel B."/>
            <person name="Policriti A."/>
            <person name="Clepet C."/>
            <person name="Casagrande A."/>
            <person name="Choisne N."/>
            <person name="Aubourg S."/>
            <person name="Vitulo N."/>
            <person name="Jubin C."/>
            <person name="Vezzi A."/>
            <person name="Legeai F."/>
            <person name="Hugueney P."/>
            <person name="Dasilva C."/>
            <person name="Horner D."/>
            <person name="Mica E."/>
            <person name="Jublot D."/>
            <person name="Poulain J."/>
            <person name="Bruyere C."/>
            <person name="Billault A."/>
            <person name="Segurens B."/>
            <person name="Gouyvenoux M."/>
            <person name="Ugarte E."/>
            <person name="Cattonaro F."/>
            <person name="Anthouard V."/>
            <person name="Vico V."/>
            <person name="Del Fabbro C."/>
            <person name="Alaux M."/>
            <person name="Di Gaspero G."/>
            <person name="Dumas V."/>
            <person name="Felice N."/>
            <person name="Paillard S."/>
            <person name="Juman I."/>
            <person name="Moroldo M."/>
            <person name="Scalabrin S."/>
            <person name="Canaguier A."/>
            <person name="Le Clainche I."/>
            <person name="Malacrida G."/>
            <person name="Durand E."/>
            <person name="Pesole G."/>
            <person name="Laucou V."/>
            <person name="Chatelet P."/>
            <person name="Merdinoglu D."/>
            <person name="Delledonne M."/>
            <person name="Pezzotti M."/>
            <person name="Lecharny A."/>
            <person name="Scarpelli C."/>
            <person name="Artiguenave F."/>
            <person name="Pe M.E."/>
            <person name="Valle G."/>
            <person name="Morgante M."/>
            <person name="Caboche M."/>
            <person name="Adam-Blondon A.-F."/>
            <person name="Weissenbach J."/>
            <person name="Quetier F."/>
            <person name="Wincker P."/>
        </authorList>
    </citation>
    <scope>NUCLEOTIDE SEQUENCE [LARGE SCALE GENOMIC DNA]</scope>
    <source>
        <strain evidence="2">cv. Pinot noir / PN40024</strain>
    </source>
</reference>
<gene>
    <name evidence="1" type="ordered locus">VIT_19s0090g01090</name>
</gene>
<proteinExistence type="predicted"/>
<sequence length="47" mass="5276">MVMVMGESLRTLHKGLVHGWSINLLGGGSSFARQQGFFLNLGRWLWS</sequence>
<dbReference type="InParanoid" id="F6HET0"/>
<dbReference type="PaxDb" id="29760-VIT_19s0090g01090.t01"/>